<protein>
    <submittedName>
        <fullName evidence="1">Uncharacterized protein</fullName>
    </submittedName>
</protein>
<evidence type="ECO:0000313" key="2">
    <source>
        <dbReference type="Proteomes" id="UP000219338"/>
    </source>
</evidence>
<gene>
    <name evidence="1" type="ORF">ARMOST_01571</name>
</gene>
<proteinExistence type="predicted"/>
<dbReference type="AlphaFoldDB" id="A0A284QPB7"/>
<evidence type="ECO:0000313" key="1">
    <source>
        <dbReference type="EMBL" id="SJK98306.1"/>
    </source>
</evidence>
<keyword evidence="2" id="KW-1185">Reference proteome</keyword>
<name>A0A284QPB7_ARMOS</name>
<reference evidence="2" key="1">
    <citation type="journal article" date="2017" name="Nat. Ecol. Evol.">
        <title>Genome expansion and lineage-specific genetic innovations in the forest pathogenic fungi Armillaria.</title>
        <authorList>
            <person name="Sipos G."/>
            <person name="Prasanna A.N."/>
            <person name="Walter M.C."/>
            <person name="O'Connor E."/>
            <person name="Balint B."/>
            <person name="Krizsan K."/>
            <person name="Kiss B."/>
            <person name="Hess J."/>
            <person name="Varga T."/>
            <person name="Slot J."/>
            <person name="Riley R."/>
            <person name="Boka B."/>
            <person name="Rigling D."/>
            <person name="Barry K."/>
            <person name="Lee J."/>
            <person name="Mihaltcheva S."/>
            <person name="LaButti K."/>
            <person name="Lipzen A."/>
            <person name="Waldron R."/>
            <person name="Moloney N.M."/>
            <person name="Sperisen C."/>
            <person name="Kredics L."/>
            <person name="Vagvoelgyi C."/>
            <person name="Patrignani A."/>
            <person name="Fitzpatrick D."/>
            <person name="Nagy I."/>
            <person name="Doyle S."/>
            <person name="Anderson J.B."/>
            <person name="Grigoriev I.V."/>
            <person name="Gueldener U."/>
            <person name="Muensterkoetter M."/>
            <person name="Nagy L.G."/>
        </authorList>
    </citation>
    <scope>NUCLEOTIDE SEQUENCE [LARGE SCALE GENOMIC DNA]</scope>
    <source>
        <strain evidence="2">C18/9</strain>
    </source>
</reference>
<organism evidence="1 2">
    <name type="scientific">Armillaria ostoyae</name>
    <name type="common">Armillaria root rot fungus</name>
    <dbReference type="NCBI Taxonomy" id="47428"/>
    <lineage>
        <taxon>Eukaryota</taxon>
        <taxon>Fungi</taxon>
        <taxon>Dikarya</taxon>
        <taxon>Basidiomycota</taxon>
        <taxon>Agaricomycotina</taxon>
        <taxon>Agaricomycetes</taxon>
        <taxon>Agaricomycetidae</taxon>
        <taxon>Agaricales</taxon>
        <taxon>Marasmiineae</taxon>
        <taxon>Physalacriaceae</taxon>
        <taxon>Armillaria</taxon>
    </lineage>
</organism>
<sequence length="115" mass="12846">MAKLEDQQEGGCTEYANLKSGFLSRHRRGVADALANIKATSFGHAYSFRERYNGIIHPSAPTQSFGLGVCCGWHQPIKCHINALRLDTRAAHLCSLRQRQAGAMNAWTYLERPSR</sequence>
<dbReference type="EMBL" id="FUEG01000001">
    <property type="protein sequence ID" value="SJK98306.1"/>
    <property type="molecule type" value="Genomic_DNA"/>
</dbReference>
<accession>A0A284QPB7</accession>
<dbReference type="Proteomes" id="UP000219338">
    <property type="component" value="Unassembled WGS sequence"/>
</dbReference>